<gene>
    <name evidence="1" type="ORF">SAMN05421666_2660</name>
</gene>
<protein>
    <submittedName>
        <fullName evidence="1">Uncharacterized protein</fullName>
    </submittedName>
</protein>
<dbReference type="AlphaFoldDB" id="A0A1N7H7Y8"/>
<organism evidence="1 2">
    <name type="scientific">Roseovarius nanhaiticus</name>
    <dbReference type="NCBI Taxonomy" id="573024"/>
    <lineage>
        <taxon>Bacteria</taxon>
        <taxon>Pseudomonadati</taxon>
        <taxon>Pseudomonadota</taxon>
        <taxon>Alphaproteobacteria</taxon>
        <taxon>Rhodobacterales</taxon>
        <taxon>Roseobacteraceae</taxon>
        <taxon>Roseovarius</taxon>
    </lineage>
</organism>
<dbReference type="EMBL" id="FTNV01000002">
    <property type="protein sequence ID" value="SIS20966.1"/>
    <property type="molecule type" value="Genomic_DNA"/>
</dbReference>
<name>A0A1N7H7Y8_9RHOB</name>
<accession>A0A1N7H7Y8</accession>
<dbReference type="Proteomes" id="UP000186019">
    <property type="component" value="Unassembled WGS sequence"/>
</dbReference>
<evidence type="ECO:0000313" key="2">
    <source>
        <dbReference type="Proteomes" id="UP000186019"/>
    </source>
</evidence>
<proteinExistence type="predicted"/>
<sequence length="39" mass="4495">MLSQRHKCCYSAVKVDPNAVIQFVHLRETSLRTVNFCSL</sequence>
<reference evidence="1 2" key="1">
    <citation type="submission" date="2017-01" db="EMBL/GenBank/DDBJ databases">
        <authorList>
            <person name="Mah S.A."/>
            <person name="Swanson W.J."/>
            <person name="Moy G.W."/>
            <person name="Vacquier V.D."/>
        </authorList>
    </citation>
    <scope>NUCLEOTIDE SEQUENCE [LARGE SCALE GENOMIC DNA]</scope>
    <source>
        <strain evidence="1 2">DSM 29590</strain>
    </source>
</reference>
<evidence type="ECO:0000313" key="1">
    <source>
        <dbReference type="EMBL" id="SIS20966.1"/>
    </source>
</evidence>
<keyword evidence="2" id="KW-1185">Reference proteome</keyword>